<dbReference type="Gene3D" id="3.30.420.10">
    <property type="entry name" value="Ribonuclease H-like superfamily/Ribonuclease H"/>
    <property type="match status" value="1"/>
</dbReference>
<dbReference type="EMBL" id="LAZR01031624">
    <property type="protein sequence ID" value="KKL53206.1"/>
    <property type="molecule type" value="Genomic_DNA"/>
</dbReference>
<dbReference type="InterPro" id="IPR012337">
    <property type="entry name" value="RNaseH-like_sf"/>
</dbReference>
<dbReference type="AlphaFoldDB" id="A0A0F9DHA9"/>
<dbReference type="InterPro" id="IPR001584">
    <property type="entry name" value="Integrase_cat-core"/>
</dbReference>
<reference evidence="2" key="1">
    <citation type="journal article" date="2015" name="Nature">
        <title>Complex archaea that bridge the gap between prokaryotes and eukaryotes.</title>
        <authorList>
            <person name="Spang A."/>
            <person name="Saw J.H."/>
            <person name="Jorgensen S.L."/>
            <person name="Zaremba-Niedzwiedzka K."/>
            <person name="Martijn J."/>
            <person name="Lind A.E."/>
            <person name="van Eijk R."/>
            <person name="Schleper C."/>
            <person name="Guy L."/>
            <person name="Ettema T.J."/>
        </authorList>
    </citation>
    <scope>NUCLEOTIDE SEQUENCE</scope>
</reference>
<gene>
    <name evidence="2" type="ORF">LCGC14_2277760</name>
</gene>
<evidence type="ECO:0000259" key="1">
    <source>
        <dbReference type="PROSITE" id="PS50994"/>
    </source>
</evidence>
<dbReference type="PROSITE" id="PS50994">
    <property type="entry name" value="INTEGRASE"/>
    <property type="match status" value="1"/>
</dbReference>
<organism evidence="2">
    <name type="scientific">marine sediment metagenome</name>
    <dbReference type="NCBI Taxonomy" id="412755"/>
    <lineage>
        <taxon>unclassified sequences</taxon>
        <taxon>metagenomes</taxon>
        <taxon>ecological metagenomes</taxon>
    </lineage>
</organism>
<feature type="domain" description="Integrase catalytic" evidence="1">
    <location>
        <begin position="157"/>
        <end position="261"/>
    </location>
</feature>
<evidence type="ECO:0000313" key="2">
    <source>
        <dbReference type="EMBL" id="KKL53206.1"/>
    </source>
</evidence>
<comment type="caution">
    <text evidence="2">The sequence shown here is derived from an EMBL/GenBank/DDBJ whole genome shotgun (WGS) entry which is preliminary data.</text>
</comment>
<feature type="non-terminal residue" evidence="2">
    <location>
        <position position="261"/>
    </location>
</feature>
<dbReference type="InterPro" id="IPR009057">
    <property type="entry name" value="Homeodomain-like_sf"/>
</dbReference>
<sequence length="261" mass="30955">MNEISLPFNLNDRQIEEIQEKYAFLEPLLDDYLSSSEKREYSEAVKQSLQISDRTLRRYLQRFREEGICSLTRKQRSDAGGMRVFSPEILTRATELLEQNNRRSIPMLMELLQADELVGEQVKKISAGTLYFHLKKTGHEFRGRGNVPPTGTYRRFEADYPNQLWQGDARHGIPLPHPTKPGKQKMTYLFGWEDDFSRKIMGGRYYWDEKLPRMEDVFRRSVLRWGLPIRLYLDYPEVLKMPKFPEKPHIERQFQGFSKKT</sequence>
<protein>
    <recommendedName>
        <fullName evidence="1">Integrase catalytic domain-containing protein</fullName>
    </recommendedName>
</protein>
<dbReference type="GO" id="GO:0015074">
    <property type="term" value="P:DNA integration"/>
    <property type="evidence" value="ECO:0007669"/>
    <property type="project" value="InterPro"/>
</dbReference>
<accession>A0A0F9DHA9</accession>
<dbReference type="SUPFAM" id="SSF46689">
    <property type="entry name" value="Homeodomain-like"/>
    <property type="match status" value="1"/>
</dbReference>
<dbReference type="SUPFAM" id="SSF53098">
    <property type="entry name" value="Ribonuclease H-like"/>
    <property type="match status" value="1"/>
</dbReference>
<proteinExistence type="predicted"/>
<name>A0A0F9DHA9_9ZZZZ</name>
<dbReference type="InterPro" id="IPR036397">
    <property type="entry name" value="RNaseH_sf"/>
</dbReference>
<dbReference type="GO" id="GO:0003676">
    <property type="term" value="F:nucleic acid binding"/>
    <property type="evidence" value="ECO:0007669"/>
    <property type="project" value="InterPro"/>
</dbReference>